<dbReference type="PANTHER" id="PTHR47125:SF2">
    <property type="entry name" value="ADENINE NUCLEOTIDE ALPHA HYDROLASES-LIKE SUPERFAMILY PROTEIN"/>
    <property type="match status" value="1"/>
</dbReference>
<accession>A0A8T2TBH1</accession>
<feature type="domain" description="UspA" evidence="1">
    <location>
        <begin position="78"/>
        <end position="249"/>
    </location>
</feature>
<dbReference type="OMA" id="IENADCL"/>
<dbReference type="OrthoDB" id="1667873at2759"/>
<proteinExistence type="predicted"/>
<keyword evidence="3" id="KW-1185">Reference proteome</keyword>
<evidence type="ECO:0000313" key="3">
    <source>
        <dbReference type="Proteomes" id="UP000825935"/>
    </source>
</evidence>
<dbReference type="Pfam" id="PF00582">
    <property type="entry name" value="Usp"/>
    <property type="match status" value="1"/>
</dbReference>
<dbReference type="SUPFAM" id="SSF52402">
    <property type="entry name" value="Adenine nucleotide alpha hydrolases-like"/>
    <property type="match status" value="1"/>
</dbReference>
<dbReference type="InterPro" id="IPR006016">
    <property type="entry name" value="UspA"/>
</dbReference>
<comment type="caution">
    <text evidence="2">The sequence shown here is derived from an EMBL/GenBank/DDBJ whole genome shotgun (WGS) entry which is preliminary data.</text>
</comment>
<dbReference type="AlphaFoldDB" id="A0A8T2TBH1"/>
<dbReference type="PANTHER" id="PTHR47125">
    <property type="entry name" value="ADENINE NUCLEOTIDE ALPHA HYDROLASES-LIKE SUPERFAMILY PROTEIN"/>
    <property type="match status" value="1"/>
</dbReference>
<dbReference type="CDD" id="cd00293">
    <property type="entry name" value="USP-like"/>
    <property type="match status" value="1"/>
</dbReference>
<organism evidence="2 3">
    <name type="scientific">Ceratopteris richardii</name>
    <name type="common">Triangle waterfern</name>
    <dbReference type="NCBI Taxonomy" id="49495"/>
    <lineage>
        <taxon>Eukaryota</taxon>
        <taxon>Viridiplantae</taxon>
        <taxon>Streptophyta</taxon>
        <taxon>Embryophyta</taxon>
        <taxon>Tracheophyta</taxon>
        <taxon>Polypodiopsida</taxon>
        <taxon>Polypodiidae</taxon>
        <taxon>Polypodiales</taxon>
        <taxon>Pteridineae</taxon>
        <taxon>Pteridaceae</taxon>
        <taxon>Parkerioideae</taxon>
        <taxon>Ceratopteris</taxon>
    </lineage>
</organism>
<reference evidence="2" key="1">
    <citation type="submission" date="2021-08" db="EMBL/GenBank/DDBJ databases">
        <title>WGS assembly of Ceratopteris richardii.</title>
        <authorList>
            <person name="Marchant D.B."/>
            <person name="Chen G."/>
            <person name="Jenkins J."/>
            <person name="Shu S."/>
            <person name="Leebens-Mack J."/>
            <person name="Grimwood J."/>
            <person name="Schmutz J."/>
            <person name="Soltis P."/>
            <person name="Soltis D."/>
            <person name="Chen Z.-H."/>
        </authorList>
    </citation>
    <scope>NUCLEOTIDE SEQUENCE</scope>
    <source>
        <strain evidence="2">Whitten #5841</strain>
        <tissue evidence="2">Leaf</tissue>
    </source>
</reference>
<dbReference type="Gene3D" id="3.40.50.620">
    <property type="entry name" value="HUPs"/>
    <property type="match status" value="1"/>
</dbReference>
<evidence type="ECO:0000259" key="1">
    <source>
        <dbReference type="Pfam" id="PF00582"/>
    </source>
</evidence>
<evidence type="ECO:0000313" key="2">
    <source>
        <dbReference type="EMBL" id="KAH7415204.1"/>
    </source>
</evidence>
<dbReference type="EMBL" id="CM035419">
    <property type="protein sequence ID" value="KAH7415204.1"/>
    <property type="molecule type" value="Genomic_DNA"/>
</dbReference>
<sequence>MLNTEAGNVARTRMERSMLGREGSDGGSLRIADDTNLSSFDSTVGEQTMSRIGGPSYLMEWAARVNSSAAPMNGGDRKRVMVVVDRSREARLAMLWALSHIVHGADILSLILFVPSSPSQHQNPMSAAAVSSASSSLSNSGGLLGRFQMPQEGRSKERKEQRSISELLASLKSLCASRRPEVEVEAMPVEGLDKGMTIVSQARKLEANVLVLGQKKRSLLQRLFNHKTPVEDVTDYCIQNAECLTLAVRKKGKHMGGYLINSRWQKNFWLLA</sequence>
<protein>
    <recommendedName>
        <fullName evidence="1">UspA domain-containing protein</fullName>
    </recommendedName>
</protein>
<name>A0A8T2TBH1_CERRI</name>
<dbReference type="Proteomes" id="UP000825935">
    <property type="component" value="Chromosome 14"/>
</dbReference>
<dbReference type="InterPro" id="IPR014729">
    <property type="entry name" value="Rossmann-like_a/b/a_fold"/>
</dbReference>
<gene>
    <name evidence="2" type="ORF">KP509_14G032700</name>
</gene>